<dbReference type="EMBL" id="QXFM01000095">
    <property type="protein sequence ID" value="RIV85494.1"/>
    <property type="molecule type" value="Genomic_DNA"/>
</dbReference>
<keyword evidence="3 7" id="KW-0812">Transmembrane</keyword>
<dbReference type="InterPro" id="IPR050790">
    <property type="entry name" value="ExbB/TolQ_transport"/>
</dbReference>
<keyword evidence="6" id="KW-0813">Transport</keyword>
<evidence type="ECO:0000256" key="3">
    <source>
        <dbReference type="ARBA" id="ARBA00022692"/>
    </source>
</evidence>
<feature type="transmembrane region" description="Helical" evidence="7">
    <location>
        <begin position="162"/>
        <end position="184"/>
    </location>
</feature>
<accession>A0A3A1P3H0</accession>
<evidence type="ECO:0000313" key="9">
    <source>
        <dbReference type="EMBL" id="RIV85494.1"/>
    </source>
</evidence>
<keyword evidence="5 7" id="KW-0472">Membrane</keyword>
<proteinExistence type="inferred from homology"/>
<keyword evidence="6" id="KW-0653">Protein transport</keyword>
<dbReference type="InterPro" id="IPR002898">
    <property type="entry name" value="MotA_ExbB_proton_chnl"/>
</dbReference>
<keyword evidence="2" id="KW-1003">Cell membrane</keyword>
<dbReference type="AlphaFoldDB" id="A0A3A1P3H0"/>
<sequence>MGKPMNFGDVLEQGLFALGQVLRLPVFILLWICVAATLFYAASYLVVAVRRRKQRAGFDIKQWLQQDRVLDADPARRAELPGSLGAMLVDIQALDAHQALHHGGLENVVAEYEEKLRHGLDGPRALVKIGPSLGLIGTLIPMGTSLAAMAGGNLGAMAGQMVVAFTSTIIGLATGTVAYGLVALRQGWVSASIREQRYLAEVAAAELENR</sequence>
<dbReference type="PANTHER" id="PTHR30625:SF3">
    <property type="entry name" value="TOL-PAL SYSTEM PROTEIN TOLQ"/>
    <property type="match status" value="1"/>
</dbReference>
<name>A0A3A1P3H0_9SPHN</name>
<dbReference type="Pfam" id="PF01618">
    <property type="entry name" value="MotA_ExbB"/>
    <property type="match status" value="1"/>
</dbReference>
<evidence type="ECO:0000256" key="6">
    <source>
        <dbReference type="RuleBase" id="RU004057"/>
    </source>
</evidence>
<evidence type="ECO:0000256" key="5">
    <source>
        <dbReference type="ARBA" id="ARBA00023136"/>
    </source>
</evidence>
<evidence type="ECO:0000256" key="7">
    <source>
        <dbReference type="SAM" id="Phobius"/>
    </source>
</evidence>
<dbReference type="GO" id="GO:0017038">
    <property type="term" value="P:protein import"/>
    <property type="evidence" value="ECO:0007669"/>
    <property type="project" value="TreeGrafter"/>
</dbReference>
<dbReference type="GO" id="GO:0005886">
    <property type="term" value="C:plasma membrane"/>
    <property type="evidence" value="ECO:0007669"/>
    <property type="project" value="UniProtKB-SubCell"/>
</dbReference>
<gene>
    <name evidence="9" type="ORF">D2V17_10390</name>
</gene>
<protein>
    <recommendedName>
        <fullName evidence="8">MotA/TolQ/ExbB proton channel domain-containing protein</fullName>
    </recommendedName>
</protein>
<evidence type="ECO:0000256" key="2">
    <source>
        <dbReference type="ARBA" id="ARBA00022475"/>
    </source>
</evidence>
<reference evidence="9 10" key="1">
    <citation type="submission" date="2018-08" db="EMBL/GenBank/DDBJ databases">
        <title>Erythrobacter zhengii sp.nov., a bacterium isolated from deep-sea sediment.</title>
        <authorList>
            <person name="Fang C."/>
            <person name="Wu Y.-H."/>
            <person name="Sun C."/>
            <person name="Wang H."/>
            <person name="Cheng H."/>
            <person name="Meng F.-X."/>
            <person name="Wang C.-S."/>
            <person name="Xu X.-W."/>
        </authorList>
    </citation>
    <scope>NUCLEOTIDE SEQUENCE [LARGE SCALE GENOMIC DNA]</scope>
    <source>
        <strain evidence="9 10">CCTCC AB 2015396</strain>
    </source>
</reference>
<keyword evidence="4 7" id="KW-1133">Transmembrane helix</keyword>
<feature type="transmembrane region" description="Helical" evidence="7">
    <location>
        <begin position="125"/>
        <end position="150"/>
    </location>
</feature>
<keyword evidence="10" id="KW-1185">Reference proteome</keyword>
<evidence type="ECO:0000259" key="8">
    <source>
        <dbReference type="Pfam" id="PF01618"/>
    </source>
</evidence>
<comment type="subcellular location">
    <subcellularLocation>
        <location evidence="1">Cell membrane</location>
        <topology evidence="1">Multi-pass membrane protein</topology>
    </subcellularLocation>
    <subcellularLocation>
        <location evidence="6">Membrane</location>
        <topology evidence="6">Multi-pass membrane protein</topology>
    </subcellularLocation>
</comment>
<evidence type="ECO:0000256" key="1">
    <source>
        <dbReference type="ARBA" id="ARBA00004651"/>
    </source>
</evidence>
<evidence type="ECO:0000256" key="4">
    <source>
        <dbReference type="ARBA" id="ARBA00022989"/>
    </source>
</evidence>
<organism evidence="9 10">
    <name type="scientific">Aurantiacibacter xanthus</name>
    <dbReference type="NCBI Taxonomy" id="1784712"/>
    <lineage>
        <taxon>Bacteria</taxon>
        <taxon>Pseudomonadati</taxon>
        <taxon>Pseudomonadota</taxon>
        <taxon>Alphaproteobacteria</taxon>
        <taxon>Sphingomonadales</taxon>
        <taxon>Erythrobacteraceae</taxon>
        <taxon>Aurantiacibacter</taxon>
    </lineage>
</organism>
<dbReference type="Proteomes" id="UP000265366">
    <property type="component" value="Unassembled WGS sequence"/>
</dbReference>
<feature type="domain" description="MotA/TolQ/ExbB proton channel" evidence="8">
    <location>
        <begin position="105"/>
        <end position="183"/>
    </location>
</feature>
<evidence type="ECO:0000313" key="10">
    <source>
        <dbReference type="Proteomes" id="UP000265366"/>
    </source>
</evidence>
<dbReference type="PANTHER" id="PTHR30625">
    <property type="entry name" value="PROTEIN TOLQ"/>
    <property type="match status" value="1"/>
</dbReference>
<feature type="transmembrane region" description="Helical" evidence="7">
    <location>
        <begin position="24"/>
        <end position="47"/>
    </location>
</feature>
<comment type="caution">
    <text evidence="9">The sequence shown here is derived from an EMBL/GenBank/DDBJ whole genome shotgun (WGS) entry which is preliminary data.</text>
</comment>
<comment type="similarity">
    <text evidence="6">Belongs to the exbB/tolQ family.</text>
</comment>